<dbReference type="Gene3D" id="3.30.160.60">
    <property type="entry name" value="Classic Zinc Finger"/>
    <property type="match status" value="3"/>
</dbReference>
<evidence type="ECO:0000256" key="4">
    <source>
        <dbReference type="ARBA" id="ARBA00022833"/>
    </source>
</evidence>
<dbReference type="InterPro" id="IPR026319">
    <property type="entry name" value="ZC2HC1A/B-like"/>
</dbReference>
<sequence length="320" mass="35234">MDKLLLRKITNYFLNCNSGKMPRPPSVVCYICHREFGTASIGIHEKSCLKKWNDANNRLPPSERLPEPVKPSNYPPLAPDTRIASDIVGFVDSRQIKTTGQDPNIEAYNTAASQNKTLPACPRCGRHFAPDRLKVHQANCKPAPKPARRHTYEARRPDVEVRLLRTPLDGKASFPKNTVKRTKSNVEGLIACKICGRTFAPDRIERHQTACRAAPVRPPSFKSKPSGRRRSTSINSAQPDQATPTCVSCGAKVSAGGKFCVRCGALLPPMCSQCGSPLVEGAKFCAQCGRPAQTNKNNTKMMKTRTLFAAQQRKKPIGSR</sequence>
<evidence type="ECO:0000256" key="6">
    <source>
        <dbReference type="SAM" id="MobiDB-lite"/>
    </source>
</evidence>
<feature type="domain" description="C2HC/C3H-type" evidence="7">
    <location>
        <begin position="25"/>
        <end position="54"/>
    </location>
</feature>
<dbReference type="PANTHER" id="PTHR13555:SF68">
    <property type="entry name" value="ZINC FINGER PROTEIN 474"/>
    <property type="match status" value="1"/>
</dbReference>
<dbReference type="Pfam" id="PF12773">
    <property type="entry name" value="DZR"/>
    <property type="match status" value="1"/>
</dbReference>
<comment type="caution">
    <text evidence="8">The sequence shown here is derived from an EMBL/GenBank/DDBJ whole genome shotgun (WGS) entry which is preliminary data.</text>
</comment>
<dbReference type="PROSITE" id="PS52027">
    <property type="entry name" value="ZF_C2HC_C3H"/>
    <property type="match status" value="3"/>
</dbReference>
<dbReference type="EMBL" id="JAKROA010000001">
    <property type="protein sequence ID" value="KAL5111625.1"/>
    <property type="molecule type" value="Genomic_DNA"/>
</dbReference>
<feature type="domain" description="C2HC/C3H-type" evidence="7">
    <location>
        <begin position="188"/>
        <end position="217"/>
    </location>
</feature>
<accession>A0ABR4QQF8</accession>
<keyword evidence="4" id="KW-0862">Zinc</keyword>
<evidence type="ECO:0000313" key="9">
    <source>
        <dbReference type="Proteomes" id="UP001651158"/>
    </source>
</evidence>
<gene>
    <name evidence="8" type="ORF">TcWFU_002700</name>
</gene>
<evidence type="ECO:0000313" key="8">
    <source>
        <dbReference type="EMBL" id="KAL5111625.1"/>
    </source>
</evidence>
<feature type="compositionally biased region" description="Polar residues" evidence="6">
    <location>
        <begin position="232"/>
        <end position="244"/>
    </location>
</feature>
<dbReference type="InterPro" id="IPR025874">
    <property type="entry name" value="DZR"/>
</dbReference>
<keyword evidence="3 5" id="KW-0863">Zinc-finger</keyword>
<name>A0ABR4QQF8_9CEST</name>
<feature type="domain" description="C2HC/C3H-type" evidence="7">
    <location>
        <begin position="117"/>
        <end position="146"/>
    </location>
</feature>
<evidence type="ECO:0000256" key="2">
    <source>
        <dbReference type="ARBA" id="ARBA00022737"/>
    </source>
</evidence>
<dbReference type="Proteomes" id="UP001651158">
    <property type="component" value="Unassembled WGS sequence"/>
</dbReference>
<evidence type="ECO:0000256" key="5">
    <source>
        <dbReference type="PROSITE-ProRule" id="PRU01371"/>
    </source>
</evidence>
<dbReference type="PANTHER" id="PTHR13555">
    <property type="entry name" value="C2H2 ZINC FINGER CGI-62-RELATED"/>
    <property type="match status" value="1"/>
</dbReference>
<keyword evidence="1" id="KW-0479">Metal-binding</keyword>
<evidence type="ECO:0000256" key="3">
    <source>
        <dbReference type="ARBA" id="ARBA00022771"/>
    </source>
</evidence>
<dbReference type="Pfam" id="PF13913">
    <property type="entry name" value="zf-C2HC_2"/>
    <property type="match status" value="3"/>
</dbReference>
<organism evidence="8 9">
    <name type="scientific">Taenia crassiceps</name>
    <dbReference type="NCBI Taxonomy" id="6207"/>
    <lineage>
        <taxon>Eukaryota</taxon>
        <taxon>Metazoa</taxon>
        <taxon>Spiralia</taxon>
        <taxon>Lophotrochozoa</taxon>
        <taxon>Platyhelminthes</taxon>
        <taxon>Cestoda</taxon>
        <taxon>Eucestoda</taxon>
        <taxon>Cyclophyllidea</taxon>
        <taxon>Taeniidae</taxon>
        <taxon>Taenia</taxon>
    </lineage>
</organism>
<keyword evidence="2" id="KW-0677">Repeat</keyword>
<feature type="region of interest" description="Disordered" evidence="6">
    <location>
        <begin position="211"/>
        <end position="244"/>
    </location>
</feature>
<proteinExistence type="predicted"/>
<dbReference type="InterPro" id="IPR049899">
    <property type="entry name" value="Znf_C2HC_C3H"/>
</dbReference>
<evidence type="ECO:0000256" key="1">
    <source>
        <dbReference type="ARBA" id="ARBA00022723"/>
    </source>
</evidence>
<keyword evidence="9" id="KW-1185">Reference proteome</keyword>
<evidence type="ECO:0000259" key="7">
    <source>
        <dbReference type="PROSITE" id="PS52027"/>
    </source>
</evidence>
<reference evidence="8 9" key="1">
    <citation type="journal article" date="2022" name="Front. Cell. Infect. Microbiol.">
        <title>The Genomes of Two Strains of Taenia crassiceps the Animal Model for the Study of Human Cysticercosis.</title>
        <authorList>
            <person name="Bobes R.J."/>
            <person name="Estrada K."/>
            <person name="Rios-Valencia D.G."/>
            <person name="Calderon-Gallegos A."/>
            <person name="de la Torre P."/>
            <person name="Carrero J.C."/>
            <person name="Sanchez-Flores A."/>
            <person name="Laclette J.P."/>
        </authorList>
    </citation>
    <scope>NUCLEOTIDE SEQUENCE [LARGE SCALE GENOMIC DNA]</scope>
    <source>
        <strain evidence="8">WFUcys</strain>
    </source>
</reference>
<protein>
    <recommendedName>
        <fullName evidence="7">C2HC/C3H-type domain-containing protein</fullName>
    </recommendedName>
</protein>
<feature type="region of interest" description="Disordered" evidence="6">
    <location>
        <begin position="59"/>
        <end position="78"/>
    </location>
</feature>